<keyword evidence="1" id="KW-1133">Transmembrane helix</keyword>
<organism evidence="2">
    <name type="scientific">Podoviridae sp. ctKmJ5</name>
    <dbReference type="NCBI Taxonomy" id="2827732"/>
    <lineage>
        <taxon>Viruses</taxon>
        <taxon>Duplodnaviria</taxon>
        <taxon>Heunggongvirae</taxon>
        <taxon>Uroviricota</taxon>
        <taxon>Caudoviricetes</taxon>
    </lineage>
</organism>
<accession>A0A8S5SY33</accession>
<protein>
    <submittedName>
        <fullName evidence="2">Uncharacterized protein</fullName>
    </submittedName>
</protein>
<evidence type="ECO:0000256" key="1">
    <source>
        <dbReference type="SAM" id="Phobius"/>
    </source>
</evidence>
<sequence>MTPNVREGLQYGAAIGMLLSGVVLTFLSFFLNNYVVSDGVLWYVSQTLVYSGAIFGVNVYFKTKLGNFESMVKNELANMQKQQVKEGK</sequence>
<dbReference type="EMBL" id="BK032705">
    <property type="protein sequence ID" value="DAF55981.1"/>
    <property type="molecule type" value="Genomic_DNA"/>
</dbReference>
<proteinExistence type="predicted"/>
<keyword evidence="1" id="KW-0812">Transmembrane</keyword>
<feature type="transmembrane region" description="Helical" evidence="1">
    <location>
        <begin position="40"/>
        <end position="61"/>
    </location>
</feature>
<keyword evidence="1" id="KW-0472">Membrane</keyword>
<name>A0A8S5SY33_9CAUD</name>
<feature type="transmembrane region" description="Helical" evidence="1">
    <location>
        <begin position="12"/>
        <end position="34"/>
    </location>
</feature>
<reference evidence="2" key="1">
    <citation type="journal article" date="2021" name="Proc. Natl. Acad. Sci. U.S.A.">
        <title>A Catalog of Tens of Thousands of Viruses from Human Metagenomes Reveals Hidden Associations with Chronic Diseases.</title>
        <authorList>
            <person name="Tisza M.J."/>
            <person name="Buck C.B."/>
        </authorList>
    </citation>
    <scope>NUCLEOTIDE SEQUENCE</scope>
    <source>
        <strain evidence="2">CtKmJ5</strain>
    </source>
</reference>
<evidence type="ECO:0000313" key="2">
    <source>
        <dbReference type="EMBL" id="DAF55981.1"/>
    </source>
</evidence>